<dbReference type="AlphaFoldDB" id="A0A4Y8LGS2"/>
<dbReference type="Pfam" id="PF13761">
    <property type="entry name" value="DUF4166"/>
    <property type="match status" value="1"/>
</dbReference>
<sequence length="214" mass="24762">MKSMFQKAMDEEFSRLHPSLQKKYALNSTSDYKVITKGTMHEIKGGSRLVRKVSHLGVKMNFAFPERGEEIPFYMENAAYRDRHGRETMSWRRSFTFPETVRCFYDKMKEGERPNSVDNFTDQWGIARLPLMLKATQTGGMLLTSRDMTFHIGKKYIKIPRLLGVRATVLEEYNDKTELIDVHIHIYQPLFGTILSYKGSVEMLFPSLSVGTGE</sequence>
<organism evidence="2 3">
    <name type="scientific">Jeotgalibacillus salarius</name>
    <dbReference type="NCBI Taxonomy" id="546023"/>
    <lineage>
        <taxon>Bacteria</taxon>
        <taxon>Bacillati</taxon>
        <taxon>Bacillota</taxon>
        <taxon>Bacilli</taxon>
        <taxon>Bacillales</taxon>
        <taxon>Caryophanaceae</taxon>
        <taxon>Jeotgalibacillus</taxon>
    </lineage>
</organism>
<dbReference type="Proteomes" id="UP000297776">
    <property type="component" value="Unassembled WGS sequence"/>
</dbReference>
<feature type="domain" description="DUF4166" evidence="1">
    <location>
        <begin position="16"/>
        <end position="200"/>
    </location>
</feature>
<dbReference type="EMBL" id="SORX01000003">
    <property type="protein sequence ID" value="TFE02036.1"/>
    <property type="molecule type" value="Genomic_DNA"/>
</dbReference>
<evidence type="ECO:0000313" key="2">
    <source>
        <dbReference type="EMBL" id="TFE02036.1"/>
    </source>
</evidence>
<accession>A0A4Y8LGS2</accession>
<name>A0A4Y8LGS2_9BACL</name>
<dbReference type="RefSeq" id="WP_134380597.1">
    <property type="nucleotide sequence ID" value="NZ_SORX01000003.1"/>
</dbReference>
<proteinExistence type="predicted"/>
<gene>
    <name evidence="2" type="ORF">E2626_05530</name>
</gene>
<evidence type="ECO:0000313" key="3">
    <source>
        <dbReference type="Proteomes" id="UP000297776"/>
    </source>
</evidence>
<comment type="caution">
    <text evidence="2">The sequence shown here is derived from an EMBL/GenBank/DDBJ whole genome shotgun (WGS) entry which is preliminary data.</text>
</comment>
<evidence type="ECO:0000259" key="1">
    <source>
        <dbReference type="Pfam" id="PF13761"/>
    </source>
</evidence>
<dbReference type="InterPro" id="IPR025311">
    <property type="entry name" value="DUF4166"/>
</dbReference>
<reference evidence="2 3" key="1">
    <citation type="submission" date="2019-03" db="EMBL/GenBank/DDBJ databases">
        <authorList>
            <person name="Yang Y."/>
        </authorList>
    </citation>
    <scope>NUCLEOTIDE SEQUENCE [LARGE SCALE GENOMIC DNA]</scope>
    <source>
        <strain evidence="2 3">ASL-1</strain>
    </source>
</reference>
<protein>
    <submittedName>
        <fullName evidence="2">DUF4166 domain-containing protein</fullName>
    </submittedName>
</protein>
<dbReference type="OrthoDB" id="2448833at2"/>
<keyword evidence="3" id="KW-1185">Reference proteome</keyword>